<sequence>MSVALVHSAAACGRRSLLPGFERAKDGGRRAATLFAHAAHPRVLRDSRKPPLLHHNDKDDHHGPAEQAVRKETA</sequence>
<name>A0A6H9TJB4_9BURK</name>
<accession>A0A6H9TJB4</accession>
<dbReference type="Proteomes" id="UP000430232">
    <property type="component" value="Unassembled WGS sequence"/>
</dbReference>
<dbReference type="EMBL" id="VZOJ01000059">
    <property type="protein sequence ID" value="KAB0638207.1"/>
    <property type="molecule type" value="Genomic_DNA"/>
</dbReference>
<feature type="region of interest" description="Disordered" evidence="1">
    <location>
        <begin position="44"/>
        <end position="74"/>
    </location>
</feature>
<reference evidence="2 3" key="1">
    <citation type="submission" date="2019-09" db="EMBL/GenBank/DDBJ databases">
        <title>Draft genome sequences of 48 bacterial type strains from the CCUG.</title>
        <authorList>
            <person name="Tunovic T."/>
            <person name="Pineiro-Iglesias B."/>
            <person name="Unosson C."/>
            <person name="Inganas E."/>
            <person name="Ohlen M."/>
            <person name="Cardew S."/>
            <person name="Jensie-Markopoulos S."/>
            <person name="Salva-Serra F."/>
            <person name="Jaen-Luchoro D."/>
            <person name="Karlsson R."/>
            <person name="Svensson-Stadler L."/>
            <person name="Chun J."/>
            <person name="Moore E."/>
        </authorList>
    </citation>
    <scope>NUCLEOTIDE SEQUENCE [LARGE SCALE GENOMIC DNA]</scope>
    <source>
        <strain evidence="2 3">CCUG 54555</strain>
    </source>
</reference>
<comment type="caution">
    <text evidence="2">The sequence shown here is derived from an EMBL/GenBank/DDBJ whole genome shotgun (WGS) entry which is preliminary data.</text>
</comment>
<evidence type="ECO:0000256" key="1">
    <source>
        <dbReference type="SAM" id="MobiDB-lite"/>
    </source>
</evidence>
<evidence type="ECO:0000313" key="2">
    <source>
        <dbReference type="EMBL" id="KAB0638207.1"/>
    </source>
</evidence>
<evidence type="ECO:0000313" key="3">
    <source>
        <dbReference type="Proteomes" id="UP000430232"/>
    </source>
</evidence>
<gene>
    <name evidence="2" type="ORF">F7R21_20325</name>
</gene>
<dbReference type="AlphaFoldDB" id="A0A6H9TJB4"/>
<organism evidence="2 3">
    <name type="scientific">Burkholderia latens</name>
    <dbReference type="NCBI Taxonomy" id="488446"/>
    <lineage>
        <taxon>Bacteria</taxon>
        <taxon>Pseudomonadati</taxon>
        <taxon>Pseudomonadota</taxon>
        <taxon>Betaproteobacteria</taxon>
        <taxon>Burkholderiales</taxon>
        <taxon>Burkholderiaceae</taxon>
        <taxon>Burkholderia</taxon>
        <taxon>Burkholderia cepacia complex</taxon>
    </lineage>
</organism>
<protein>
    <submittedName>
        <fullName evidence="2">Uncharacterized protein</fullName>
    </submittedName>
</protein>
<keyword evidence="3" id="KW-1185">Reference proteome</keyword>
<proteinExistence type="predicted"/>